<dbReference type="GO" id="GO:0016491">
    <property type="term" value="F:oxidoreductase activity"/>
    <property type="evidence" value="ECO:0007669"/>
    <property type="project" value="InterPro"/>
</dbReference>
<dbReference type="KEGG" id="hcv:FTV88_2632"/>
<organism evidence="3 4">
    <name type="scientific">Heliorestis convoluta</name>
    <dbReference type="NCBI Taxonomy" id="356322"/>
    <lineage>
        <taxon>Bacteria</taxon>
        <taxon>Bacillati</taxon>
        <taxon>Bacillota</taxon>
        <taxon>Clostridia</taxon>
        <taxon>Eubacteriales</taxon>
        <taxon>Heliobacteriaceae</taxon>
        <taxon>Heliorestis</taxon>
    </lineage>
</organism>
<dbReference type="InterPro" id="IPR005797">
    <property type="entry name" value="Cyt_b/b6_N"/>
</dbReference>
<dbReference type="Pfam" id="PF00033">
    <property type="entry name" value="Cytochrome_B"/>
    <property type="match status" value="1"/>
</dbReference>
<feature type="transmembrane region" description="Helical" evidence="1">
    <location>
        <begin position="30"/>
        <end position="56"/>
    </location>
</feature>
<dbReference type="InterPro" id="IPR016174">
    <property type="entry name" value="Di-haem_cyt_TM"/>
</dbReference>
<gene>
    <name evidence="3" type="primary">petB</name>
    <name evidence="3" type="ORF">FTV88_2632</name>
</gene>
<evidence type="ECO:0000256" key="1">
    <source>
        <dbReference type="SAM" id="Phobius"/>
    </source>
</evidence>
<sequence>MNWLEERLPGIGKVVKDVKEHPVPSHTLNVFYCLGGLTLVAFIVQVVTGVFLAMYYKPTPEAAFASVQMITNEVRFGSMMRSIHHWAANFMVIFCFLHMMRVYYTGSFKKPREMNWVAGSFLFILTIVMAFTGYILPYEQLSYWGAVIGVETAGALPVVGEMTKIMMQGGITVSEEMLSRFYVLHVLVLPAITIAFLVAHFIMIRVQGISDPM</sequence>
<proteinExistence type="predicted"/>
<dbReference type="CDD" id="cd00284">
    <property type="entry name" value="Cytochrome_b_N"/>
    <property type="match status" value="1"/>
</dbReference>
<feature type="domain" description="Cytochrome b/b6 N-terminal region profile" evidence="2">
    <location>
        <begin position="1"/>
        <end position="213"/>
    </location>
</feature>
<evidence type="ECO:0000313" key="3">
    <source>
        <dbReference type="EMBL" id="QGG48725.1"/>
    </source>
</evidence>
<dbReference type="Gene3D" id="1.20.810.10">
    <property type="entry name" value="Cytochrome Bc1 Complex, Chain C"/>
    <property type="match status" value="1"/>
</dbReference>
<dbReference type="Proteomes" id="UP000366051">
    <property type="component" value="Chromosome"/>
</dbReference>
<keyword evidence="4" id="KW-1185">Reference proteome</keyword>
<dbReference type="GO" id="GO:0016020">
    <property type="term" value="C:membrane"/>
    <property type="evidence" value="ECO:0007669"/>
    <property type="project" value="InterPro"/>
</dbReference>
<dbReference type="PANTHER" id="PTHR19271:SF16">
    <property type="entry name" value="CYTOCHROME B"/>
    <property type="match status" value="1"/>
</dbReference>
<dbReference type="OrthoDB" id="9804503at2"/>
<feature type="transmembrane region" description="Helical" evidence="1">
    <location>
        <begin position="83"/>
        <end position="104"/>
    </location>
</feature>
<feature type="transmembrane region" description="Helical" evidence="1">
    <location>
        <begin position="116"/>
        <end position="135"/>
    </location>
</feature>
<keyword evidence="1" id="KW-1133">Transmembrane helix</keyword>
<protein>
    <submittedName>
        <fullName evidence="3">Cytochrome b6, PetB</fullName>
    </submittedName>
</protein>
<dbReference type="EMBL" id="CP045875">
    <property type="protein sequence ID" value="QGG48725.1"/>
    <property type="molecule type" value="Genomic_DNA"/>
</dbReference>
<dbReference type="PIRSF" id="PIRSF000032">
    <property type="entry name" value="Cytochrome_b6"/>
    <property type="match status" value="1"/>
</dbReference>
<evidence type="ECO:0000259" key="2">
    <source>
        <dbReference type="PROSITE" id="PS51002"/>
    </source>
</evidence>
<dbReference type="InterPro" id="IPR048259">
    <property type="entry name" value="Cytochrome_b_N_euk/bac"/>
</dbReference>
<dbReference type="RefSeq" id="WP_153725838.1">
    <property type="nucleotide sequence ID" value="NZ_CP045875.1"/>
</dbReference>
<evidence type="ECO:0000313" key="4">
    <source>
        <dbReference type="Proteomes" id="UP000366051"/>
    </source>
</evidence>
<keyword evidence="1" id="KW-0812">Transmembrane</keyword>
<dbReference type="PROSITE" id="PS51002">
    <property type="entry name" value="CYTB_NTER"/>
    <property type="match status" value="1"/>
</dbReference>
<dbReference type="GO" id="GO:0009055">
    <property type="term" value="F:electron transfer activity"/>
    <property type="evidence" value="ECO:0007669"/>
    <property type="project" value="InterPro"/>
</dbReference>
<accession>A0A5Q2N8A1</accession>
<feature type="transmembrane region" description="Helical" evidence="1">
    <location>
        <begin position="181"/>
        <end position="204"/>
    </location>
</feature>
<name>A0A5Q2N8A1_9FIRM</name>
<dbReference type="SUPFAM" id="SSF81342">
    <property type="entry name" value="Transmembrane di-heme cytochromes"/>
    <property type="match status" value="1"/>
</dbReference>
<dbReference type="AlphaFoldDB" id="A0A5Q2N8A1"/>
<dbReference type="GO" id="GO:0022904">
    <property type="term" value="P:respiratory electron transport chain"/>
    <property type="evidence" value="ECO:0007669"/>
    <property type="project" value="InterPro"/>
</dbReference>
<reference evidence="4" key="1">
    <citation type="submission" date="2019-11" db="EMBL/GenBank/DDBJ databases">
        <title>Genome sequence of Heliorestis convoluta strain HH, an alkaliphilic and minimalistic phototrophic bacterium from a soda lake in Egypt.</title>
        <authorList>
            <person name="Dewey E.D."/>
            <person name="Stokes L.M."/>
            <person name="Burchell B.M."/>
            <person name="Shaffer K.N."/>
            <person name="Huntington A.M."/>
            <person name="Baker J.M."/>
            <person name="Nadendla S."/>
            <person name="Giglio M.G."/>
            <person name="Touchman J.W."/>
            <person name="Blankenship R.E."/>
            <person name="Madigan M.T."/>
            <person name="Sattley W.M."/>
        </authorList>
    </citation>
    <scope>NUCLEOTIDE SEQUENCE [LARGE SCALE GENOMIC DNA]</scope>
    <source>
        <strain evidence="4">HH</strain>
    </source>
</reference>
<dbReference type="PANTHER" id="PTHR19271">
    <property type="entry name" value="CYTOCHROME B"/>
    <property type="match status" value="1"/>
</dbReference>
<dbReference type="InterPro" id="IPR027387">
    <property type="entry name" value="Cytb/b6-like_sf"/>
</dbReference>
<feature type="transmembrane region" description="Helical" evidence="1">
    <location>
        <begin position="141"/>
        <end position="160"/>
    </location>
</feature>
<keyword evidence="1" id="KW-0472">Membrane</keyword>